<name>A0A821SF79_9BILA</name>
<evidence type="ECO:0000313" key="1">
    <source>
        <dbReference type="EMBL" id="CAF4854894.1"/>
    </source>
</evidence>
<comment type="caution">
    <text evidence="1">The sequence shown here is derived from an EMBL/GenBank/DDBJ whole genome shotgun (WGS) entry which is preliminary data.</text>
</comment>
<reference evidence="1" key="1">
    <citation type="submission" date="2021-02" db="EMBL/GenBank/DDBJ databases">
        <authorList>
            <person name="Nowell W R."/>
        </authorList>
    </citation>
    <scope>NUCLEOTIDE SEQUENCE</scope>
</reference>
<dbReference type="AlphaFoldDB" id="A0A821SF79"/>
<keyword evidence="2" id="KW-1185">Reference proteome</keyword>
<organism evidence="1 2">
    <name type="scientific">Rotaria socialis</name>
    <dbReference type="NCBI Taxonomy" id="392032"/>
    <lineage>
        <taxon>Eukaryota</taxon>
        <taxon>Metazoa</taxon>
        <taxon>Spiralia</taxon>
        <taxon>Gnathifera</taxon>
        <taxon>Rotifera</taxon>
        <taxon>Eurotatoria</taxon>
        <taxon>Bdelloidea</taxon>
        <taxon>Philodinida</taxon>
        <taxon>Philodinidae</taxon>
        <taxon>Rotaria</taxon>
    </lineage>
</organism>
<feature type="non-terminal residue" evidence="1">
    <location>
        <position position="1"/>
    </location>
</feature>
<accession>A0A821SF79</accession>
<dbReference type="Proteomes" id="UP000663873">
    <property type="component" value="Unassembled WGS sequence"/>
</dbReference>
<sequence length="53" mass="5979">EKISITNPIGTRSTTLPGFFLSLTVSIDDSQVWALDSKRNLLKLDRLTVLFEK</sequence>
<evidence type="ECO:0000313" key="2">
    <source>
        <dbReference type="Proteomes" id="UP000663873"/>
    </source>
</evidence>
<gene>
    <name evidence="1" type="ORF">UJA718_LOCUS43635</name>
</gene>
<proteinExistence type="predicted"/>
<dbReference type="EMBL" id="CAJOBP010062059">
    <property type="protein sequence ID" value="CAF4854894.1"/>
    <property type="molecule type" value="Genomic_DNA"/>
</dbReference>
<protein>
    <submittedName>
        <fullName evidence="1">Uncharacterized protein</fullName>
    </submittedName>
</protein>